<keyword evidence="2" id="KW-1185">Reference proteome</keyword>
<gene>
    <name evidence="1" type="ORF">GCM10009430_31880</name>
</gene>
<reference evidence="2" key="1">
    <citation type="journal article" date="2019" name="Int. J. Syst. Evol. Microbiol.">
        <title>The Global Catalogue of Microorganisms (GCM) 10K type strain sequencing project: providing services to taxonomists for standard genome sequencing and annotation.</title>
        <authorList>
            <consortium name="The Broad Institute Genomics Platform"/>
            <consortium name="The Broad Institute Genome Sequencing Center for Infectious Disease"/>
            <person name="Wu L."/>
            <person name="Ma J."/>
        </authorList>
    </citation>
    <scope>NUCLEOTIDE SEQUENCE [LARGE SCALE GENOMIC DNA]</scope>
    <source>
        <strain evidence="2">JCM 15974</strain>
    </source>
</reference>
<dbReference type="EMBL" id="BAAAGE010000003">
    <property type="protein sequence ID" value="GAA0725749.1"/>
    <property type="molecule type" value="Genomic_DNA"/>
</dbReference>
<evidence type="ECO:0000313" key="1">
    <source>
        <dbReference type="EMBL" id="GAA0725749.1"/>
    </source>
</evidence>
<dbReference type="RefSeq" id="WP_343913261.1">
    <property type="nucleotide sequence ID" value="NZ_BAAAGE010000003.1"/>
</dbReference>
<evidence type="ECO:0000313" key="2">
    <source>
        <dbReference type="Proteomes" id="UP001501758"/>
    </source>
</evidence>
<comment type="caution">
    <text evidence="1">The sequence shown here is derived from an EMBL/GenBank/DDBJ whole genome shotgun (WGS) entry which is preliminary data.</text>
</comment>
<sequence length="154" mass="17528">MSVAGSNEKKFAKVLNDKINAQLKGKLNFKSEDGGVSISVDNSLVSDEWIVMFEIDSANMAKLIAGQYTLLNILARDNEKTKGKKLLFVIVHYYKNYNSERTSKNLSLINSSYYNGSGIPFRAFSSREFYEYIDDCNTEKELIEKLTKVQQNDK</sequence>
<proteinExistence type="predicted"/>
<organism evidence="1 2">
    <name type="scientific">Aquimarina litoralis</name>
    <dbReference type="NCBI Taxonomy" id="584605"/>
    <lineage>
        <taxon>Bacteria</taxon>
        <taxon>Pseudomonadati</taxon>
        <taxon>Bacteroidota</taxon>
        <taxon>Flavobacteriia</taxon>
        <taxon>Flavobacteriales</taxon>
        <taxon>Flavobacteriaceae</taxon>
        <taxon>Aquimarina</taxon>
    </lineage>
</organism>
<accession>A0ABN1J1C5</accession>
<dbReference type="Proteomes" id="UP001501758">
    <property type="component" value="Unassembled WGS sequence"/>
</dbReference>
<protein>
    <submittedName>
        <fullName evidence="1">Uncharacterized protein</fullName>
    </submittedName>
</protein>
<name>A0ABN1J1C5_9FLAO</name>